<gene>
    <name evidence="2" type="ORF">DERF_009613</name>
</gene>
<accession>A0A922HZJ2</accession>
<proteinExistence type="predicted"/>
<dbReference type="InterPro" id="IPR002083">
    <property type="entry name" value="MATH/TRAF_dom"/>
</dbReference>
<keyword evidence="3" id="KW-1185">Reference proteome</keyword>
<dbReference type="InterPro" id="IPR008974">
    <property type="entry name" value="TRAF-like"/>
</dbReference>
<dbReference type="CDD" id="cd00121">
    <property type="entry name" value="MATH"/>
    <property type="match status" value="1"/>
</dbReference>
<reference evidence="2" key="2">
    <citation type="journal article" date="2022" name="Res Sq">
        <title>Comparative Genomics Reveals Insights into the Divergent Evolution of Astigmatic Mites and Household Pest Adaptations.</title>
        <authorList>
            <person name="Xiong Q."/>
            <person name="Wan A.T.-Y."/>
            <person name="Liu X.-Y."/>
            <person name="Fung C.S.-H."/>
            <person name="Xiao X."/>
            <person name="Malainual N."/>
            <person name="Hou J."/>
            <person name="Wang L."/>
            <person name="Wang M."/>
            <person name="Yang K."/>
            <person name="Cui Y."/>
            <person name="Leung E."/>
            <person name="Nong W."/>
            <person name="Shin S.-K."/>
            <person name="Au S."/>
            <person name="Jeong K.Y."/>
            <person name="Chew F.T."/>
            <person name="Hui J."/>
            <person name="Leung T.F."/>
            <person name="Tungtrongchitr A."/>
            <person name="Zhong N."/>
            <person name="Liu Z."/>
            <person name="Tsui S."/>
        </authorList>
    </citation>
    <scope>NUCLEOTIDE SEQUENCE</scope>
    <source>
        <strain evidence="2">Derf</strain>
        <tissue evidence="2">Whole organism</tissue>
    </source>
</reference>
<evidence type="ECO:0000256" key="1">
    <source>
        <dbReference type="SAM" id="MobiDB-lite"/>
    </source>
</evidence>
<evidence type="ECO:0000313" key="2">
    <source>
        <dbReference type="EMBL" id="KAH9511141.1"/>
    </source>
</evidence>
<feature type="region of interest" description="Disordered" evidence="1">
    <location>
        <begin position="548"/>
        <end position="571"/>
    </location>
</feature>
<evidence type="ECO:0000313" key="3">
    <source>
        <dbReference type="Proteomes" id="UP000790347"/>
    </source>
</evidence>
<dbReference type="EMBL" id="ASGP02000004">
    <property type="protein sequence ID" value="KAH9511141.1"/>
    <property type="molecule type" value="Genomic_DNA"/>
</dbReference>
<dbReference type="Proteomes" id="UP000790347">
    <property type="component" value="Unassembled WGS sequence"/>
</dbReference>
<feature type="region of interest" description="Disordered" evidence="1">
    <location>
        <begin position="700"/>
        <end position="734"/>
    </location>
</feature>
<dbReference type="Gene3D" id="2.60.210.10">
    <property type="entry name" value="Apoptosis, Tumor Necrosis Factor Receptor Associated Protein 2, Chain A"/>
    <property type="match status" value="1"/>
</dbReference>
<name>A0A922HZJ2_DERFA</name>
<feature type="compositionally biased region" description="Low complexity" evidence="1">
    <location>
        <begin position="548"/>
        <end position="565"/>
    </location>
</feature>
<feature type="compositionally biased region" description="Low complexity" evidence="1">
    <location>
        <begin position="795"/>
        <end position="814"/>
    </location>
</feature>
<evidence type="ECO:0008006" key="4">
    <source>
        <dbReference type="Google" id="ProtNLM"/>
    </source>
</evidence>
<reference evidence="2" key="1">
    <citation type="submission" date="2013-05" db="EMBL/GenBank/DDBJ databases">
        <authorList>
            <person name="Yim A.K.Y."/>
            <person name="Chan T.F."/>
            <person name="Ji K.M."/>
            <person name="Liu X.Y."/>
            <person name="Zhou J.W."/>
            <person name="Li R.Q."/>
            <person name="Yang K.Y."/>
            <person name="Li J."/>
            <person name="Li M."/>
            <person name="Law P.T.W."/>
            <person name="Wu Y.L."/>
            <person name="Cai Z.L."/>
            <person name="Qin H."/>
            <person name="Bao Y."/>
            <person name="Leung R.K.K."/>
            <person name="Ng P.K.S."/>
            <person name="Zou J."/>
            <person name="Zhong X.J."/>
            <person name="Ran P.X."/>
            <person name="Zhong N.S."/>
            <person name="Liu Z.G."/>
            <person name="Tsui S.K.W."/>
        </authorList>
    </citation>
    <scope>NUCLEOTIDE SEQUENCE</scope>
    <source>
        <strain evidence="2">Derf</strain>
        <tissue evidence="2">Whole organism</tissue>
    </source>
</reference>
<organism evidence="2 3">
    <name type="scientific">Dermatophagoides farinae</name>
    <name type="common">American house dust mite</name>
    <dbReference type="NCBI Taxonomy" id="6954"/>
    <lineage>
        <taxon>Eukaryota</taxon>
        <taxon>Metazoa</taxon>
        <taxon>Ecdysozoa</taxon>
        <taxon>Arthropoda</taxon>
        <taxon>Chelicerata</taxon>
        <taxon>Arachnida</taxon>
        <taxon>Acari</taxon>
        <taxon>Acariformes</taxon>
        <taxon>Sarcoptiformes</taxon>
        <taxon>Astigmata</taxon>
        <taxon>Psoroptidia</taxon>
        <taxon>Analgoidea</taxon>
        <taxon>Pyroglyphidae</taxon>
        <taxon>Dermatophagoidinae</taxon>
        <taxon>Dermatophagoides</taxon>
    </lineage>
</organism>
<feature type="compositionally biased region" description="Basic residues" evidence="1">
    <location>
        <begin position="815"/>
        <end position="833"/>
    </location>
</feature>
<feature type="region of interest" description="Disordered" evidence="1">
    <location>
        <begin position="469"/>
        <end position="523"/>
    </location>
</feature>
<dbReference type="SUPFAM" id="SSF49599">
    <property type="entry name" value="TRAF domain-like"/>
    <property type="match status" value="1"/>
</dbReference>
<protein>
    <recommendedName>
        <fullName evidence="4">MATH domain-containing protein</fullName>
    </recommendedName>
</protein>
<comment type="caution">
    <text evidence="2">The sequence shown here is derived from an EMBL/GenBank/DDBJ whole genome shotgun (WGS) entry which is preliminary data.</text>
</comment>
<dbReference type="AlphaFoldDB" id="A0A922HZJ2"/>
<feature type="region of interest" description="Disordered" evidence="1">
    <location>
        <begin position="791"/>
        <end position="836"/>
    </location>
</feature>
<sequence length="921" mass="105216">MALLYRFTKLNDRFNTGIFTFIVTRSVTRDLHRDATTKDFYYGYHRWAISFTRANDRALGVFLLLRNPSPSTKCYADFTLTLLNREHFSRNEQHQEKQCKFTTEHTTQGVNKWIPMNEIQSRKFGDETGEFLLELSLGNIMTIFETDLQVSSNNNNNNGQLKSGKFESASFSFGSFEWNVSIVIHNYGATNAVTIANDNTANETSSSSSLSTNRIIYVFLNRLSGFDHPCRVQYRVIIGDDDQKNHEDSNVLDQISDAGGRIRGFQMQHSLCDLIKSNGTVRVYVELHCCNAISEAKVPIVRNPSPNINCYDRNKQGWCIEADLDSEFLRLKLFFMDLHSVPRNHLRYISWIAYVIAKDPRHGVRESLAVSNAPHSNYYVQDGIDMGAMMDTTLPVAKIKESPKIYLENEKLTVHVEWCDSIMLFNHIYHKYDDITRIHGHQMRREILALSNENYSLEKQLISYQKTIGHTTTSRSISKDNSSENGSFKSNQQQQQQQLHHHQHHSQQQQQQQHRHHIGGRRSSSEIQLNVENLSKINNPLSMIVKQQNNPQQQLITQQQQQQQRNGHHHQDLVTTIHSTQLQQQQQPQQQQIVHNARNIHSKQPVQPIQQQATQQSPIFHHHHHKLPTIPNQQQQQQSTLQYQHGFKNTSMISNSPKFNSLRKASLTHYGSLPNNSTSSSMKFFYSEDQEDYGPNVLNTSLTPPPQSPRIVPQRSLHRSRERNYPPQPILSSSTMPMAIHQTSSSSYGDGGGGNGNNINGLLPPPLFPSYNTIDNDDVLIQHYRTQLLTQRPISPSLQTTTTTTQPPQLSSPLRHGHHHHHHHHHHQHHHQQQHQYGNHHFINPTVIVDNENCSTLQQEQLLINSANGWTVPITTTITTTTTTTTAAAITTNIPVTIITGIDENDYVSGGAGYIHGHYVG</sequence>